<feature type="transmembrane region" description="Helical" evidence="1">
    <location>
        <begin position="108"/>
        <end position="126"/>
    </location>
</feature>
<keyword evidence="3" id="KW-1185">Reference proteome</keyword>
<proteinExistence type="predicted"/>
<keyword evidence="1" id="KW-0812">Transmembrane</keyword>
<accession>A0A1T4VKA8</accession>
<name>A0A1T4VKA8_9GAMM</name>
<keyword evidence="1" id="KW-0472">Membrane</keyword>
<protein>
    <submittedName>
        <fullName evidence="2">Uncharacterized protein</fullName>
    </submittedName>
</protein>
<dbReference type="STRING" id="83771.SAMN02910357_00242"/>
<keyword evidence="1" id="KW-1133">Transmembrane helix</keyword>
<dbReference type="RefSeq" id="WP_031491736.1">
    <property type="nucleotide sequence ID" value="NZ_FUXX01000029.1"/>
</dbReference>
<evidence type="ECO:0000313" key="3">
    <source>
        <dbReference type="Proteomes" id="UP000242432"/>
    </source>
</evidence>
<reference evidence="3" key="1">
    <citation type="submission" date="2017-02" db="EMBL/GenBank/DDBJ databases">
        <authorList>
            <person name="Varghese N."/>
            <person name="Submissions S."/>
        </authorList>
    </citation>
    <scope>NUCLEOTIDE SEQUENCE [LARGE SCALE GENOMIC DNA]</scope>
    <source>
        <strain evidence="3">DSM 3072</strain>
    </source>
</reference>
<evidence type="ECO:0000256" key="1">
    <source>
        <dbReference type="SAM" id="Phobius"/>
    </source>
</evidence>
<dbReference type="AlphaFoldDB" id="A0A1T4VKA8"/>
<organism evidence="2 3">
    <name type="scientific">Succinivibrio dextrinosolvens DSM 3072</name>
    <dbReference type="NCBI Taxonomy" id="1123324"/>
    <lineage>
        <taxon>Bacteria</taxon>
        <taxon>Pseudomonadati</taxon>
        <taxon>Pseudomonadota</taxon>
        <taxon>Gammaproteobacteria</taxon>
        <taxon>Aeromonadales</taxon>
        <taxon>Succinivibrionaceae</taxon>
        <taxon>Succinivibrio</taxon>
    </lineage>
</organism>
<evidence type="ECO:0000313" key="2">
    <source>
        <dbReference type="EMBL" id="SKA65379.1"/>
    </source>
</evidence>
<dbReference type="Proteomes" id="UP000242432">
    <property type="component" value="Unassembled WGS sequence"/>
</dbReference>
<gene>
    <name evidence="2" type="ORF">SAMN02745213_01650</name>
</gene>
<dbReference type="EMBL" id="FUXX01000029">
    <property type="protein sequence ID" value="SKA65379.1"/>
    <property type="molecule type" value="Genomic_DNA"/>
</dbReference>
<sequence>MDFNYLRYSLRCFFDSDFKREEIADILNAKEPEKFSRAYLKTLGFKEANEARMRIKFRMLIDKAYADNVPLGDELGVYTTPEDAYLARQRYIARYTKLGETMATVNKFLLMIVLAMFSIAIVLLFSR</sequence>